<organism evidence="1">
    <name type="scientific">Anguilla anguilla</name>
    <name type="common">European freshwater eel</name>
    <name type="synonym">Muraena anguilla</name>
    <dbReference type="NCBI Taxonomy" id="7936"/>
    <lineage>
        <taxon>Eukaryota</taxon>
        <taxon>Metazoa</taxon>
        <taxon>Chordata</taxon>
        <taxon>Craniata</taxon>
        <taxon>Vertebrata</taxon>
        <taxon>Euteleostomi</taxon>
        <taxon>Actinopterygii</taxon>
        <taxon>Neopterygii</taxon>
        <taxon>Teleostei</taxon>
        <taxon>Anguilliformes</taxon>
        <taxon>Anguillidae</taxon>
        <taxon>Anguilla</taxon>
    </lineage>
</organism>
<name>A0A0E9XWZ9_ANGAN</name>
<sequence length="19" mass="1899">MIQCEAGRGETSSICGSAV</sequence>
<evidence type="ECO:0000313" key="1">
    <source>
        <dbReference type="EMBL" id="JAI07205.1"/>
    </source>
</evidence>
<accession>A0A0E9XWZ9</accession>
<proteinExistence type="predicted"/>
<dbReference type="EMBL" id="GBXM01001373">
    <property type="protein sequence ID" value="JAI07205.1"/>
    <property type="molecule type" value="Transcribed_RNA"/>
</dbReference>
<reference evidence="1" key="1">
    <citation type="submission" date="2014-11" db="EMBL/GenBank/DDBJ databases">
        <authorList>
            <person name="Amaro Gonzalez C."/>
        </authorList>
    </citation>
    <scope>NUCLEOTIDE SEQUENCE</scope>
</reference>
<protein>
    <submittedName>
        <fullName evidence="1">Uncharacterized protein</fullName>
    </submittedName>
</protein>
<dbReference type="AlphaFoldDB" id="A0A0E9XWZ9"/>
<reference evidence="1" key="2">
    <citation type="journal article" date="2015" name="Fish Shellfish Immunol.">
        <title>Early steps in the European eel (Anguilla anguilla)-Vibrio vulnificus interaction in the gills: Role of the RtxA13 toxin.</title>
        <authorList>
            <person name="Callol A."/>
            <person name="Pajuelo D."/>
            <person name="Ebbesson L."/>
            <person name="Teles M."/>
            <person name="MacKenzie S."/>
            <person name="Amaro C."/>
        </authorList>
    </citation>
    <scope>NUCLEOTIDE SEQUENCE</scope>
</reference>